<dbReference type="InterPro" id="IPR013083">
    <property type="entry name" value="Znf_RING/FYVE/PHD"/>
</dbReference>
<evidence type="ECO:0000313" key="6">
    <source>
        <dbReference type="EMBL" id="KAJ0395760.1"/>
    </source>
</evidence>
<evidence type="ECO:0000256" key="3">
    <source>
        <dbReference type="ARBA" id="ARBA00022833"/>
    </source>
</evidence>
<proteinExistence type="predicted"/>
<dbReference type="PANTHER" id="PTHR43102">
    <property type="entry name" value="SLR1143 PROTEIN"/>
    <property type="match status" value="1"/>
</dbReference>
<dbReference type="InterPro" id="IPR011011">
    <property type="entry name" value="Znf_FYVE_PHD"/>
</dbReference>
<dbReference type="Pfam" id="PF01363">
    <property type="entry name" value="FYVE"/>
    <property type="match status" value="1"/>
</dbReference>
<dbReference type="CDD" id="cd00065">
    <property type="entry name" value="FYVE_like_SF"/>
    <property type="match status" value="1"/>
</dbReference>
<sequence>MSSSSDHPVFKRFTRQQLVVRRRSVGFQTLIFDCPQTKTARCKHCGRHFNGAWKEHLCHVCGYWVCEPCSNVIERERVVGKIQYVRSCVECMAILNKWSTADLLADLLSTPWVVQSSKSQIALNLADALRNRHDARAAVLVLLQRLGMAVDSSPAGLDGITEVAWTASSSQGVDAHAPESADGECHLRSDDGSLSATERAQFLVQQCFEVVIPEIDIANCVFAEYNGTRTYPVFFNPNDESPDAPMPANEDLRAAEIDRYDLLRLDLNSAVIQLICDLAAKELDASSSFISVIDGELQHSVGARPGCSCSTLPRSQTFCTFALMSSLPFLVRDAAFDIRFRNFEVVRGAAHILFYLGFPIFSDSGVVIAKLCVVDSKPRKYITTMQYSILKKLSEIIGAMWMEDQER</sequence>
<evidence type="ECO:0000256" key="4">
    <source>
        <dbReference type="PROSITE-ProRule" id="PRU00091"/>
    </source>
</evidence>
<gene>
    <name evidence="6" type="ORF">P43SY_005677</name>
</gene>
<keyword evidence="1" id="KW-0479">Metal-binding</keyword>
<dbReference type="PROSITE" id="PS50178">
    <property type="entry name" value="ZF_FYVE"/>
    <property type="match status" value="1"/>
</dbReference>
<dbReference type="InterPro" id="IPR017455">
    <property type="entry name" value="Znf_FYVE-rel"/>
</dbReference>
<evidence type="ECO:0000256" key="2">
    <source>
        <dbReference type="ARBA" id="ARBA00022771"/>
    </source>
</evidence>
<comment type="caution">
    <text evidence="6">The sequence shown here is derived from an EMBL/GenBank/DDBJ whole genome shotgun (WGS) entry which is preliminary data.</text>
</comment>
<dbReference type="PANTHER" id="PTHR43102:SF2">
    <property type="entry name" value="GAF DOMAIN-CONTAINING PROTEIN"/>
    <property type="match status" value="1"/>
</dbReference>
<protein>
    <recommendedName>
        <fullName evidence="5">FYVE-type domain-containing protein</fullName>
    </recommendedName>
</protein>
<dbReference type="Proteomes" id="UP001209570">
    <property type="component" value="Unassembled WGS sequence"/>
</dbReference>
<organism evidence="6 7">
    <name type="scientific">Pythium insidiosum</name>
    <name type="common">Pythiosis disease agent</name>
    <dbReference type="NCBI Taxonomy" id="114742"/>
    <lineage>
        <taxon>Eukaryota</taxon>
        <taxon>Sar</taxon>
        <taxon>Stramenopiles</taxon>
        <taxon>Oomycota</taxon>
        <taxon>Peronosporomycetes</taxon>
        <taxon>Pythiales</taxon>
        <taxon>Pythiaceae</taxon>
        <taxon>Pythium</taxon>
    </lineage>
</organism>
<dbReference type="Gene3D" id="3.30.40.10">
    <property type="entry name" value="Zinc/RING finger domain, C3HC4 (zinc finger)"/>
    <property type="match status" value="1"/>
</dbReference>
<dbReference type="Gene3D" id="3.30.450.40">
    <property type="match status" value="1"/>
</dbReference>
<dbReference type="InterPro" id="IPR000306">
    <property type="entry name" value="Znf_FYVE"/>
</dbReference>
<feature type="domain" description="FYVE-type" evidence="5">
    <location>
        <begin position="36"/>
        <end position="96"/>
    </location>
</feature>
<reference evidence="6" key="1">
    <citation type="submission" date="2021-12" db="EMBL/GenBank/DDBJ databases">
        <title>Prjna785345.</title>
        <authorList>
            <person name="Rujirawat T."/>
            <person name="Krajaejun T."/>
        </authorList>
    </citation>
    <scope>NUCLEOTIDE SEQUENCE</scope>
    <source>
        <strain evidence="6">Pi057C3</strain>
    </source>
</reference>
<dbReference type="GO" id="GO:0008270">
    <property type="term" value="F:zinc ion binding"/>
    <property type="evidence" value="ECO:0007669"/>
    <property type="project" value="UniProtKB-KW"/>
</dbReference>
<dbReference type="SUPFAM" id="SSF55781">
    <property type="entry name" value="GAF domain-like"/>
    <property type="match status" value="1"/>
</dbReference>
<dbReference type="AlphaFoldDB" id="A0AAD5Q5Z6"/>
<evidence type="ECO:0000256" key="1">
    <source>
        <dbReference type="ARBA" id="ARBA00022723"/>
    </source>
</evidence>
<name>A0AAD5Q5Z6_PYTIN</name>
<keyword evidence="7" id="KW-1185">Reference proteome</keyword>
<accession>A0AAD5Q5Z6</accession>
<keyword evidence="3" id="KW-0862">Zinc</keyword>
<keyword evidence="2 4" id="KW-0863">Zinc-finger</keyword>
<dbReference type="EMBL" id="JAKCXM010000326">
    <property type="protein sequence ID" value="KAJ0395760.1"/>
    <property type="molecule type" value="Genomic_DNA"/>
</dbReference>
<dbReference type="InterPro" id="IPR029016">
    <property type="entry name" value="GAF-like_dom_sf"/>
</dbReference>
<dbReference type="SUPFAM" id="SSF57903">
    <property type="entry name" value="FYVE/PHD zinc finger"/>
    <property type="match status" value="1"/>
</dbReference>
<evidence type="ECO:0000313" key="7">
    <source>
        <dbReference type="Proteomes" id="UP001209570"/>
    </source>
</evidence>
<evidence type="ECO:0000259" key="5">
    <source>
        <dbReference type="PROSITE" id="PS50178"/>
    </source>
</evidence>